<dbReference type="SMART" id="SM00360">
    <property type="entry name" value="RRM"/>
    <property type="match status" value="1"/>
</dbReference>
<evidence type="ECO:0000256" key="4">
    <source>
        <dbReference type="ARBA" id="ARBA00015520"/>
    </source>
</evidence>
<evidence type="ECO:0000256" key="5">
    <source>
        <dbReference type="ARBA" id="ARBA00022884"/>
    </source>
</evidence>
<feature type="region of interest" description="Disordered" evidence="8">
    <location>
        <begin position="505"/>
        <end position="528"/>
    </location>
</feature>
<evidence type="ECO:0000256" key="1">
    <source>
        <dbReference type="ARBA" id="ARBA00002475"/>
    </source>
</evidence>
<gene>
    <name evidence="10" type="primary">NOP12</name>
    <name evidence="10" type="ORF">Hypma_016456</name>
</gene>
<dbReference type="OrthoDB" id="442677at2759"/>
<feature type="region of interest" description="Disordered" evidence="8">
    <location>
        <begin position="236"/>
        <end position="298"/>
    </location>
</feature>
<feature type="domain" description="RRM" evidence="9">
    <location>
        <begin position="398"/>
        <end position="501"/>
    </location>
</feature>
<dbReference type="STRING" id="39966.A0A369J5Q2"/>
<dbReference type="InterPro" id="IPR035979">
    <property type="entry name" value="RBD_domain_sf"/>
</dbReference>
<comment type="caution">
    <text evidence="10">The sequence shown here is derived from an EMBL/GenBank/DDBJ whole genome shotgun (WGS) entry which is preliminary data.</text>
</comment>
<comment type="function">
    <text evidence="1">Involved in pre-25S rRNA processing.</text>
</comment>
<dbReference type="AlphaFoldDB" id="A0A369J5Q2"/>
<dbReference type="EMBL" id="LUEZ02000096">
    <property type="protein sequence ID" value="RDB14824.1"/>
    <property type="molecule type" value="Genomic_DNA"/>
</dbReference>
<feature type="compositionally biased region" description="Low complexity" evidence="8">
    <location>
        <begin position="25"/>
        <end position="40"/>
    </location>
</feature>
<dbReference type="InterPro" id="IPR000504">
    <property type="entry name" value="RRM_dom"/>
</dbReference>
<dbReference type="InParanoid" id="A0A369J5Q2"/>
<name>A0A369J5Q2_HYPMA</name>
<evidence type="ECO:0000256" key="2">
    <source>
        <dbReference type="ARBA" id="ARBA00004604"/>
    </source>
</evidence>
<feature type="region of interest" description="Disordered" evidence="8">
    <location>
        <begin position="25"/>
        <end position="190"/>
    </location>
</feature>
<evidence type="ECO:0000256" key="6">
    <source>
        <dbReference type="ARBA" id="ARBA00023242"/>
    </source>
</evidence>
<reference evidence="10" key="1">
    <citation type="submission" date="2018-04" db="EMBL/GenBank/DDBJ databases">
        <title>Whole genome sequencing of Hypsizygus marmoreus.</title>
        <authorList>
            <person name="Choi I.-G."/>
            <person name="Min B."/>
            <person name="Kim J.-G."/>
            <person name="Kim S."/>
            <person name="Oh Y.-L."/>
            <person name="Kong W.-S."/>
            <person name="Park H."/>
            <person name="Jeong J."/>
            <person name="Song E.-S."/>
        </authorList>
    </citation>
    <scope>NUCLEOTIDE SEQUENCE [LARGE SCALE GENOMIC DNA]</scope>
    <source>
        <strain evidence="10">51987-8</strain>
    </source>
</reference>
<evidence type="ECO:0000256" key="3">
    <source>
        <dbReference type="ARBA" id="ARBA00007077"/>
    </source>
</evidence>
<dbReference type="GO" id="GO:0019843">
    <property type="term" value="F:rRNA binding"/>
    <property type="evidence" value="ECO:0007669"/>
    <property type="project" value="TreeGrafter"/>
</dbReference>
<evidence type="ECO:0000256" key="7">
    <source>
        <dbReference type="PROSITE-ProRule" id="PRU00176"/>
    </source>
</evidence>
<keyword evidence="6" id="KW-0539">Nucleus</keyword>
<feature type="compositionally biased region" description="Basic and acidic residues" evidence="8">
    <location>
        <begin position="584"/>
        <end position="594"/>
    </location>
</feature>
<sequence>MSLSSLLISSAGRKAIDTELDALFTAKPAPTTPFKKAATAISVPGSSKDATTKKRKSVPDQDVGAESSKRSKPSPSKVGKQSAGALETTVTPAKEKTQKKEKSKKDKGKGKAKEAVETNAEEEENSDLENAYLGALAHADTHDELNDEQDGETAPSLVHESLQKNGNKKSRSGPKAKFVPTDETSEQRDQRTIFVGNLSVDVASKRPLLKQLQKHILSQVPSAKIESTRFRSVAFQAPTSKLPDDDTETNQGKAPSKTPAVTPAKTAARAHDLDRTSTWRSRQDADDTAGHSDEKQYLNSNQKKRIAFINQEFHSTADTVNAYIVFAHPQPTENRPANLPPPPTVLDPYEAARLAVRKCDGSLFMDRMIRVDLVGKKKIPGGDGNEGDVGLLETDPKSSVFVGNLDFASKEEDLRVFFEGVVSAERGPPPLAPDGEEDRSVKKPTSWVTRVRVVRDKDTQLGKGFAYIQFADRECVDEILAMEPTKLKFAKRKLRVQRCKTLPGSSISTRQGTADSKAAKTRPSAPMPVIMVPKGDPSLGEKLAGLPKDARKQYKSADADRVARRLAKKKARMAMGNKPGGNVHGKERVRERKTTGAGGATPGTMKKKKASSGRIRSEKSMAKRNGKKSG</sequence>
<evidence type="ECO:0000259" key="9">
    <source>
        <dbReference type="PROSITE" id="PS50102"/>
    </source>
</evidence>
<proteinExistence type="inferred from homology"/>
<dbReference type="FunCoup" id="A0A369J5Q2">
    <property type="interactions" value="304"/>
</dbReference>
<dbReference type="SUPFAM" id="SSF54928">
    <property type="entry name" value="RNA-binding domain, RBD"/>
    <property type="match status" value="1"/>
</dbReference>
<evidence type="ECO:0000313" key="10">
    <source>
        <dbReference type="EMBL" id="RDB14824.1"/>
    </source>
</evidence>
<protein>
    <recommendedName>
        <fullName evidence="4">Nucleolar protein 12</fullName>
    </recommendedName>
</protein>
<feature type="compositionally biased region" description="Polar residues" evidence="8">
    <location>
        <begin position="505"/>
        <end position="514"/>
    </location>
</feature>
<dbReference type="Gene3D" id="3.30.70.330">
    <property type="match status" value="1"/>
</dbReference>
<dbReference type="GO" id="GO:0005730">
    <property type="term" value="C:nucleolus"/>
    <property type="evidence" value="ECO:0007669"/>
    <property type="project" value="UniProtKB-SubCell"/>
</dbReference>
<comment type="subcellular location">
    <subcellularLocation>
        <location evidence="2">Nucleus</location>
        <location evidence="2">Nucleolus</location>
    </subcellularLocation>
</comment>
<dbReference type="PANTHER" id="PTHR23236:SF25">
    <property type="entry name" value="RNA-BINDING PROTEIN 34"/>
    <property type="match status" value="1"/>
</dbReference>
<dbReference type="PROSITE" id="PS50102">
    <property type="entry name" value="RRM"/>
    <property type="match status" value="1"/>
</dbReference>
<dbReference type="GO" id="GO:0000463">
    <property type="term" value="P:maturation of LSU-rRNA from tricistronic rRNA transcript (SSU-rRNA, 5.8S rRNA, LSU-rRNA)"/>
    <property type="evidence" value="ECO:0007669"/>
    <property type="project" value="TreeGrafter"/>
</dbReference>
<feature type="compositionally biased region" description="Basic and acidic residues" evidence="8">
    <location>
        <begin position="93"/>
        <end position="116"/>
    </location>
</feature>
<evidence type="ECO:0000313" key="11">
    <source>
        <dbReference type="Proteomes" id="UP000076154"/>
    </source>
</evidence>
<keyword evidence="5 7" id="KW-0694">RNA-binding</keyword>
<organism evidence="10 11">
    <name type="scientific">Hypsizygus marmoreus</name>
    <name type="common">White beech mushroom</name>
    <name type="synonym">Agaricus marmoreus</name>
    <dbReference type="NCBI Taxonomy" id="39966"/>
    <lineage>
        <taxon>Eukaryota</taxon>
        <taxon>Fungi</taxon>
        <taxon>Dikarya</taxon>
        <taxon>Basidiomycota</taxon>
        <taxon>Agaricomycotina</taxon>
        <taxon>Agaricomycetes</taxon>
        <taxon>Agaricomycetidae</taxon>
        <taxon>Agaricales</taxon>
        <taxon>Tricholomatineae</taxon>
        <taxon>Lyophyllaceae</taxon>
        <taxon>Hypsizygus</taxon>
    </lineage>
</organism>
<dbReference type="Proteomes" id="UP000076154">
    <property type="component" value="Unassembled WGS sequence"/>
</dbReference>
<comment type="similarity">
    <text evidence="3">Belongs to the RRM RBM34 family.</text>
</comment>
<feature type="compositionally biased region" description="Basic and acidic residues" evidence="8">
    <location>
        <begin position="269"/>
        <end position="296"/>
    </location>
</feature>
<keyword evidence="11" id="KW-1185">Reference proteome</keyword>
<evidence type="ECO:0000256" key="8">
    <source>
        <dbReference type="SAM" id="MobiDB-lite"/>
    </source>
</evidence>
<accession>A0A369J5Q2</accession>
<dbReference type="InterPro" id="IPR012677">
    <property type="entry name" value="Nucleotide-bd_a/b_plait_sf"/>
</dbReference>
<feature type="region of interest" description="Disordered" evidence="8">
    <location>
        <begin position="571"/>
        <end position="630"/>
    </location>
</feature>
<feature type="compositionally biased region" description="Low complexity" evidence="8">
    <location>
        <begin position="253"/>
        <end position="267"/>
    </location>
</feature>
<dbReference type="PANTHER" id="PTHR23236">
    <property type="entry name" value="EUKARYOTIC TRANSLATION INITIATION FACTOR 4B/4H"/>
    <property type="match status" value="1"/>
</dbReference>